<keyword evidence="2 7" id="KW-0560">Oxidoreductase</keyword>
<name>A0A2T2NQW5_CORCC</name>
<dbReference type="SMART" id="SM00906">
    <property type="entry name" value="Fungal_trans"/>
    <property type="match status" value="1"/>
</dbReference>
<dbReference type="InterPro" id="IPR016161">
    <property type="entry name" value="Ald_DH/histidinol_DH"/>
</dbReference>
<evidence type="ECO:0000256" key="8">
    <source>
        <dbReference type="SAM" id="MobiDB-lite"/>
    </source>
</evidence>
<dbReference type="GO" id="GO:0006351">
    <property type="term" value="P:DNA-templated transcription"/>
    <property type="evidence" value="ECO:0007669"/>
    <property type="project" value="InterPro"/>
</dbReference>
<sequence length="1142" mass="126271">MGIPEQIETRLFINGEFVESSNGKTFDITNPATLKLVAKVHEASEQDTDRAVASAKAAFPAWSALSPDQRAPYFKKLAKLIHEANDELGALEAASMGKPLGAFFDAHACAAKWEHYAEAGYTVQGATSVQTPGYINMTLRQPYGVVAAIIPWNVPLLFLASKLAPALIVGNTVVLKSSEKAPLTSAKFATLVQQAGFPPGVINVITGFGNVSGSILSHHMDVRALSFTGSGRTGRLIQAAAAKSNLKQVFLELGGKSPAVIFEDADMAAAVKETAYSIQWNSGQVCMANSRVYVQDTIADRYLELFKEHFTKDVAVGDPLDKGVNHGPQADEAQHKTVLRYLEMGKQSGDLVMGGAAPSDREGYYIQPTIFTNTPEEATIMKEEIFGPVVNINVFKTEEEVLAKANNTEFGLYASVYTKNIDRALRFAQGLEAGTVGVNCTSPAIGKDMPFGGYKSSGSGREGEPMYSLDNFLETKTVVPGPCRYCARTGAICRIATPRRKRPYYHVTEEEYQCSMRILEHFFPDRELNLVSLRAIAKDIANGTLKSPPSQQGETPPLQEQPSPEDEESPQEAEAVPESVNDLHEPLGCMMKDSLGRFRYVGAHSEIPFNSAVCSIGDDSRRNPRIIGPPKIGSYPPSLPTPAPSIEMDASDRYYLPPRELGDRYVARFLSEVHSTHWLYSIESLLNRVDATYSSYGPSSTSSWLCSLYAIFAIGAANYDEENGQSPAHTHTSLPVDQKTSVDYVAYAKQLIPTVYDEADIDSIRAMAIMSIALENLCSRVSSYLYMGASVQMAYSLGLHRDQVPDSGSSIEREQHRRIWWTLYNLDLEIASRGGSPTLIDDRYLKITTPMPSEQLLYPGLHTPLSWLSTSVSLCRLKREIIQAVYTERPSNARTISFSTVSSLLLALQKWYQNIPPHLKHDVPVPPTHKRAVAVLHLQYWASNILLCRPFLLYLVLKHKTLDSSKKMWFERMGRTCIDAAQKSLAIMQQMAADQNLSGLVAFDCTCILRNIMIFILAFAHTRMHIYRSEIEDSITLLRSMEQIGFCKMVTVETPMRLAEMGITEEAKVSNTGVLLDDDLIAQLWGNLDTDFMNPLQTQQSLDIAFDDTSSFDLNSDMLQFTHLDDSIVLDPSHGYANYNMQ</sequence>
<evidence type="ECO:0000256" key="3">
    <source>
        <dbReference type="ARBA" id="ARBA00023242"/>
    </source>
</evidence>
<dbReference type="SUPFAM" id="SSF53720">
    <property type="entry name" value="ALDH-like"/>
    <property type="match status" value="1"/>
</dbReference>
<feature type="region of interest" description="Disordered" evidence="8">
    <location>
        <begin position="543"/>
        <end position="579"/>
    </location>
</feature>
<dbReference type="FunFam" id="3.40.309.10:FF:000012">
    <property type="entry name" value="Betaine aldehyde dehydrogenase"/>
    <property type="match status" value="1"/>
</dbReference>
<dbReference type="EMBL" id="KZ678134">
    <property type="protein sequence ID" value="PSN67780.1"/>
    <property type="molecule type" value="Genomic_DNA"/>
</dbReference>
<evidence type="ECO:0000256" key="4">
    <source>
        <dbReference type="ARBA" id="ARBA00024226"/>
    </source>
</evidence>
<keyword evidence="3" id="KW-0539">Nucleus</keyword>
<evidence type="ECO:0000313" key="11">
    <source>
        <dbReference type="Proteomes" id="UP000240883"/>
    </source>
</evidence>
<evidence type="ECO:0000313" key="10">
    <source>
        <dbReference type="EMBL" id="PSN67780.1"/>
    </source>
</evidence>
<evidence type="ECO:0000256" key="7">
    <source>
        <dbReference type="RuleBase" id="RU003345"/>
    </source>
</evidence>
<dbReference type="OrthoDB" id="310895at2759"/>
<feature type="compositionally biased region" description="Polar residues" evidence="8">
    <location>
        <begin position="544"/>
        <end position="554"/>
    </location>
</feature>
<comment type="similarity">
    <text evidence="1 7">Belongs to the aldehyde dehydrogenase family.</text>
</comment>
<dbReference type="CDD" id="cd12148">
    <property type="entry name" value="fungal_TF_MHR"/>
    <property type="match status" value="1"/>
</dbReference>
<dbReference type="FunFam" id="3.40.605.10:FF:000001">
    <property type="entry name" value="Aldehyde dehydrogenase 1"/>
    <property type="match status" value="1"/>
</dbReference>
<dbReference type="PROSITE" id="PS00687">
    <property type="entry name" value="ALDEHYDE_DEHYDR_GLU"/>
    <property type="match status" value="1"/>
</dbReference>
<dbReference type="GO" id="GO:0004029">
    <property type="term" value="F:aldehyde dehydrogenase (NAD+) activity"/>
    <property type="evidence" value="ECO:0007669"/>
    <property type="project" value="UniProtKB-EC"/>
</dbReference>
<proteinExistence type="inferred from homology"/>
<dbReference type="Pfam" id="PF04082">
    <property type="entry name" value="Fungal_trans"/>
    <property type="match status" value="1"/>
</dbReference>
<evidence type="ECO:0000259" key="9">
    <source>
        <dbReference type="SMART" id="SM00906"/>
    </source>
</evidence>
<dbReference type="AlphaFoldDB" id="A0A2T2NQW5"/>
<dbReference type="InterPro" id="IPR016163">
    <property type="entry name" value="Ald_DH_C"/>
</dbReference>
<dbReference type="InterPro" id="IPR016162">
    <property type="entry name" value="Ald_DH_N"/>
</dbReference>
<dbReference type="PANTHER" id="PTHR11699">
    <property type="entry name" value="ALDEHYDE DEHYDROGENASE-RELATED"/>
    <property type="match status" value="1"/>
</dbReference>
<feature type="domain" description="Xylanolytic transcriptional activator regulatory" evidence="9">
    <location>
        <begin position="783"/>
        <end position="856"/>
    </location>
</feature>
<keyword evidence="11" id="KW-1185">Reference proteome</keyword>
<dbReference type="Gene3D" id="3.40.605.10">
    <property type="entry name" value="Aldehyde Dehydrogenase, Chain A, domain 1"/>
    <property type="match status" value="1"/>
</dbReference>
<dbReference type="Pfam" id="PF00171">
    <property type="entry name" value="Aldedh"/>
    <property type="match status" value="1"/>
</dbReference>
<dbReference type="STRING" id="1448308.A0A2T2NQW5"/>
<dbReference type="InterPro" id="IPR029510">
    <property type="entry name" value="Ald_DH_CS_GLU"/>
</dbReference>
<reference evidence="10 11" key="1">
    <citation type="journal article" date="2018" name="Front. Microbiol.">
        <title>Genome-Wide Analysis of Corynespora cassiicola Leaf Fall Disease Putative Effectors.</title>
        <authorList>
            <person name="Lopez D."/>
            <person name="Ribeiro S."/>
            <person name="Label P."/>
            <person name="Fumanal B."/>
            <person name="Venisse J.S."/>
            <person name="Kohler A."/>
            <person name="de Oliveira R.R."/>
            <person name="Labutti K."/>
            <person name="Lipzen A."/>
            <person name="Lail K."/>
            <person name="Bauer D."/>
            <person name="Ohm R.A."/>
            <person name="Barry K.W."/>
            <person name="Spatafora J."/>
            <person name="Grigoriev I.V."/>
            <person name="Martin F.M."/>
            <person name="Pujade-Renaud V."/>
        </authorList>
    </citation>
    <scope>NUCLEOTIDE SEQUENCE [LARGE SCALE GENOMIC DNA]</scope>
    <source>
        <strain evidence="10 11">Philippines</strain>
    </source>
</reference>
<dbReference type="Gene3D" id="3.40.309.10">
    <property type="entry name" value="Aldehyde Dehydrogenase, Chain A, domain 2"/>
    <property type="match status" value="1"/>
</dbReference>
<evidence type="ECO:0000256" key="5">
    <source>
        <dbReference type="ARBA" id="ARBA00049194"/>
    </source>
</evidence>
<comment type="catalytic activity">
    <reaction evidence="5">
        <text>an aldehyde + NAD(+) + H2O = a carboxylate + NADH + 2 H(+)</text>
        <dbReference type="Rhea" id="RHEA:16185"/>
        <dbReference type="ChEBI" id="CHEBI:15377"/>
        <dbReference type="ChEBI" id="CHEBI:15378"/>
        <dbReference type="ChEBI" id="CHEBI:17478"/>
        <dbReference type="ChEBI" id="CHEBI:29067"/>
        <dbReference type="ChEBI" id="CHEBI:57540"/>
        <dbReference type="ChEBI" id="CHEBI:57945"/>
        <dbReference type="EC" id="1.2.1.3"/>
    </reaction>
</comment>
<evidence type="ECO:0000256" key="6">
    <source>
        <dbReference type="PROSITE-ProRule" id="PRU10007"/>
    </source>
</evidence>
<dbReference type="GO" id="GO:0008270">
    <property type="term" value="F:zinc ion binding"/>
    <property type="evidence" value="ECO:0007669"/>
    <property type="project" value="InterPro"/>
</dbReference>
<organism evidence="10 11">
    <name type="scientific">Corynespora cassiicola Philippines</name>
    <dbReference type="NCBI Taxonomy" id="1448308"/>
    <lineage>
        <taxon>Eukaryota</taxon>
        <taxon>Fungi</taxon>
        <taxon>Dikarya</taxon>
        <taxon>Ascomycota</taxon>
        <taxon>Pezizomycotina</taxon>
        <taxon>Dothideomycetes</taxon>
        <taxon>Pleosporomycetidae</taxon>
        <taxon>Pleosporales</taxon>
        <taxon>Corynesporascaceae</taxon>
        <taxon>Corynespora</taxon>
    </lineage>
</organism>
<dbReference type="InterPro" id="IPR015590">
    <property type="entry name" value="Aldehyde_DH_dom"/>
</dbReference>
<accession>A0A2T2NQW5</accession>
<dbReference type="GO" id="GO:0003677">
    <property type="term" value="F:DNA binding"/>
    <property type="evidence" value="ECO:0007669"/>
    <property type="project" value="InterPro"/>
</dbReference>
<dbReference type="EC" id="1.2.1.3" evidence="4"/>
<gene>
    <name evidence="10" type="ORF">BS50DRAFT_599849</name>
</gene>
<feature type="active site" evidence="6">
    <location>
        <position position="252"/>
    </location>
</feature>
<evidence type="ECO:0000256" key="2">
    <source>
        <dbReference type="ARBA" id="ARBA00023002"/>
    </source>
</evidence>
<protein>
    <recommendedName>
        <fullName evidence="4">aldehyde dehydrogenase (NAD(+))</fullName>
        <ecNumber evidence="4">1.2.1.3</ecNumber>
    </recommendedName>
</protein>
<dbReference type="InterPro" id="IPR007219">
    <property type="entry name" value="XnlR_reg_dom"/>
</dbReference>
<evidence type="ECO:0000256" key="1">
    <source>
        <dbReference type="ARBA" id="ARBA00009986"/>
    </source>
</evidence>
<dbReference type="Proteomes" id="UP000240883">
    <property type="component" value="Unassembled WGS sequence"/>
</dbReference>